<evidence type="ECO:0000313" key="1">
    <source>
        <dbReference type="EMBL" id="AGK96781.1"/>
    </source>
</evidence>
<dbReference type="PATRIC" id="fig|86416.3.peg.1852"/>
<organism evidence="1 2">
    <name type="scientific">Clostridium pasteurianum BC1</name>
    <dbReference type="NCBI Taxonomy" id="86416"/>
    <lineage>
        <taxon>Bacteria</taxon>
        <taxon>Bacillati</taxon>
        <taxon>Bacillota</taxon>
        <taxon>Clostridia</taxon>
        <taxon>Eubacteriales</taxon>
        <taxon>Clostridiaceae</taxon>
        <taxon>Clostridium</taxon>
    </lineage>
</organism>
<dbReference type="AlphaFoldDB" id="R4K4Z2"/>
<gene>
    <name evidence="1" type="ORF">Clopa_1881</name>
</gene>
<sequence length="273" mass="32495">MEIIIEGKLEPYFELIKKIIYDVIKNFYDKNIENIINSIIVPSDFTEKIHEIDITSKSRDFTEIMGKTINNLDEIIIIINPNLVIAGLHDVDNYNNGEKMNGFYNYLFLTIYHEFVHGLHYYDRYLINKDYKNNSNIFYEFAYSFWDEYAAYKKQAQINYKNEDFLDFLNELNSLLIAKKYKDLNILFNNINYRLALVLGLADGIDDKNNIKEINSTISKTFLKNIYLDIWNEVRFIEDNNLKYEKSRHNILKISGYLSTVLELIKNNYQENL</sequence>
<keyword evidence="2" id="KW-1185">Reference proteome</keyword>
<dbReference type="Proteomes" id="UP000013523">
    <property type="component" value="Chromosome"/>
</dbReference>
<protein>
    <submittedName>
        <fullName evidence="1">Uncharacterized protein</fullName>
    </submittedName>
</protein>
<dbReference type="EMBL" id="CP003261">
    <property type="protein sequence ID" value="AGK96781.1"/>
    <property type="molecule type" value="Genomic_DNA"/>
</dbReference>
<dbReference type="KEGG" id="cpas:Clopa_1881"/>
<dbReference type="HOGENOM" id="CLU_1018229_0_0_9"/>
<reference evidence="1 2" key="1">
    <citation type="submission" date="2012-01" db="EMBL/GenBank/DDBJ databases">
        <title>Complete sequence of chromosome of Clostridium pasteurianum BC1.</title>
        <authorList>
            <consortium name="US DOE Joint Genome Institute"/>
            <person name="Lucas S."/>
            <person name="Han J."/>
            <person name="Lapidus A."/>
            <person name="Cheng J.-F."/>
            <person name="Goodwin L."/>
            <person name="Pitluck S."/>
            <person name="Peters L."/>
            <person name="Mikhailova N."/>
            <person name="Teshima H."/>
            <person name="Detter J.C."/>
            <person name="Han C."/>
            <person name="Tapia R."/>
            <person name="Land M."/>
            <person name="Hauser L."/>
            <person name="Kyrpides N."/>
            <person name="Ivanova N."/>
            <person name="Pagani I."/>
            <person name="Dunn J."/>
            <person name="Taghavi S."/>
            <person name="Francis A."/>
            <person name="van der Lelie D."/>
            <person name="Woyke T."/>
        </authorList>
    </citation>
    <scope>NUCLEOTIDE SEQUENCE [LARGE SCALE GENOMIC DNA]</scope>
    <source>
        <strain evidence="1 2">BC1</strain>
    </source>
</reference>
<dbReference type="RefSeq" id="WP_015615099.1">
    <property type="nucleotide sequence ID" value="NC_021182.1"/>
</dbReference>
<dbReference type="STRING" id="86416.Clopa_1881"/>
<proteinExistence type="predicted"/>
<evidence type="ECO:0000313" key="2">
    <source>
        <dbReference type="Proteomes" id="UP000013523"/>
    </source>
</evidence>
<name>R4K4Z2_CLOPA</name>
<accession>R4K4Z2</accession>